<feature type="region of interest" description="Disordered" evidence="14">
    <location>
        <begin position="1"/>
        <end position="22"/>
    </location>
</feature>
<comment type="similarity">
    <text evidence="2 13">Belongs to the type III secretion exporter family.</text>
</comment>
<dbReference type="Gene3D" id="6.10.250.2080">
    <property type="match status" value="1"/>
</dbReference>
<dbReference type="RefSeq" id="WP_091341820.1">
    <property type="nucleotide sequence ID" value="NZ_FNRM01000003.1"/>
</dbReference>
<keyword evidence="4 13" id="KW-0813">Transport</keyword>
<evidence type="ECO:0000256" key="9">
    <source>
        <dbReference type="ARBA" id="ARBA00022989"/>
    </source>
</evidence>
<keyword evidence="8 13" id="KW-0653">Protein transport</keyword>
<evidence type="ECO:0000256" key="14">
    <source>
        <dbReference type="SAM" id="MobiDB-lite"/>
    </source>
</evidence>
<keyword evidence="16" id="KW-1185">Reference proteome</keyword>
<dbReference type="SUPFAM" id="SSF160544">
    <property type="entry name" value="EscU C-terminal domain-like"/>
    <property type="match status" value="1"/>
</dbReference>
<keyword evidence="6 13" id="KW-0812">Transmembrane</keyword>
<keyword evidence="5 13" id="KW-1003">Cell membrane</keyword>
<evidence type="ECO:0000256" key="2">
    <source>
        <dbReference type="ARBA" id="ARBA00010690"/>
    </source>
</evidence>
<dbReference type="Pfam" id="PF01312">
    <property type="entry name" value="Bac_export_2"/>
    <property type="match status" value="1"/>
</dbReference>
<dbReference type="GO" id="GO:0009306">
    <property type="term" value="P:protein secretion"/>
    <property type="evidence" value="ECO:0007669"/>
    <property type="project" value="InterPro"/>
</dbReference>
<dbReference type="GO" id="GO:0005886">
    <property type="term" value="C:plasma membrane"/>
    <property type="evidence" value="ECO:0007669"/>
    <property type="project" value="UniProtKB-SubCell"/>
</dbReference>
<evidence type="ECO:0000256" key="10">
    <source>
        <dbReference type="ARBA" id="ARBA00023136"/>
    </source>
</evidence>
<dbReference type="PRINTS" id="PR00950">
    <property type="entry name" value="TYPE3IMSPROT"/>
</dbReference>
<keyword evidence="15" id="KW-0282">Flagellum</keyword>
<dbReference type="OrthoDB" id="9807950at2"/>
<feature type="transmembrane region" description="Helical" evidence="13">
    <location>
        <begin position="95"/>
        <end position="119"/>
    </location>
</feature>
<dbReference type="PANTHER" id="PTHR30531:SF12">
    <property type="entry name" value="FLAGELLAR BIOSYNTHETIC PROTEIN FLHB"/>
    <property type="match status" value="1"/>
</dbReference>
<reference evidence="15 16" key="1">
    <citation type="submission" date="2016-10" db="EMBL/GenBank/DDBJ databases">
        <authorList>
            <person name="de Groot N.N."/>
        </authorList>
    </citation>
    <scope>NUCLEOTIDE SEQUENCE [LARGE SCALE GENOMIC DNA]</scope>
    <source>
        <strain evidence="15 16">CGMCC 1.3430</strain>
    </source>
</reference>
<evidence type="ECO:0000256" key="8">
    <source>
        <dbReference type="ARBA" id="ARBA00022927"/>
    </source>
</evidence>
<feature type="transmembrane region" description="Helical" evidence="13">
    <location>
        <begin position="151"/>
        <end position="169"/>
    </location>
</feature>
<proteinExistence type="inferred from homology"/>
<evidence type="ECO:0000256" key="5">
    <source>
        <dbReference type="ARBA" id="ARBA00022475"/>
    </source>
</evidence>
<evidence type="ECO:0000313" key="16">
    <source>
        <dbReference type="Proteomes" id="UP000198773"/>
    </source>
</evidence>
<protein>
    <recommendedName>
        <fullName evidence="3 13">Flagellar biosynthetic protein FlhB</fullName>
    </recommendedName>
</protein>
<sequence>MAESSSGGEKTEQPTPKKIADARKKGQIARSQDLGTAFVLISSATALLLFGPMLAGRIMLIGKRLFNLQPKDVFDTQSMFSAWGEIMQLLLPPMLFIFAFVLVAAFIGNCLLGGFNFSWEAAGPKASKMNPLNGFKRMFGLQALVQLGKSILKVLVVMGMAIGLLSLFFRDIMTLSVMSAPNNIEDALWILGWMFFGLCCSVIIIALVDAPYQAWKHNKELMMTLQEVKDEHKNMEGDPRVKARIRRTQMQMSMKRMMQEVPSADVIVTNPTHYSVALRYKQGRDRAPVVVAKGIDMIAMQIRKIAKEHKVPLVESPALARAIYYTTELDHPIPDALFSAVAQVLAYVYQLNLFVKGRGKRPQKLSKELPIPSDYYYD</sequence>
<dbReference type="EMBL" id="FNRM01000003">
    <property type="protein sequence ID" value="SEA49318.1"/>
    <property type="molecule type" value="Genomic_DNA"/>
</dbReference>
<dbReference type="FunFam" id="3.40.1690.10:FF:000001">
    <property type="entry name" value="Flagellar biosynthetic protein FlhB"/>
    <property type="match status" value="1"/>
</dbReference>
<accession>A0A1H4BMQ0</accession>
<organism evidence="15 16">
    <name type="scientific">Alkalimonas amylolytica</name>
    <dbReference type="NCBI Taxonomy" id="152573"/>
    <lineage>
        <taxon>Bacteria</taxon>
        <taxon>Pseudomonadati</taxon>
        <taxon>Pseudomonadota</taxon>
        <taxon>Gammaproteobacteria</taxon>
        <taxon>Alkalimonas</taxon>
    </lineage>
</organism>
<dbReference type="InterPro" id="IPR029025">
    <property type="entry name" value="T3SS_substrate_exporter_C"/>
</dbReference>
<evidence type="ECO:0000256" key="7">
    <source>
        <dbReference type="ARBA" id="ARBA00022795"/>
    </source>
</evidence>
<comment type="function">
    <text evidence="12 13">Required for formation of the rod structure in the basal body of the flagellar apparatus. Together with FliI and FliH, may constitute the export apparatus of flagellin.</text>
</comment>
<feature type="transmembrane region" description="Helical" evidence="13">
    <location>
        <begin position="34"/>
        <end position="55"/>
    </location>
</feature>
<evidence type="ECO:0000256" key="13">
    <source>
        <dbReference type="RuleBase" id="RU364091"/>
    </source>
</evidence>
<evidence type="ECO:0000256" key="11">
    <source>
        <dbReference type="ARBA" id="ARBA00023225"/>
    </source>
</evidence>
<dbReference type="GO" id="GO:0044780">
    <property type="term" value="P:bacterial-type flagellum assembly"/>
    <property type="evidence" value="ECO:0007669"/>
    <property type="project" value="InterPro"/>
</dbReference>
<keyword evidence="7 13" id="KW-1005">Bacterial flagellum biogenesis</keyword>
<keyword evidence="11 13" id="KW-1006">Bacterial flagellum protein export</keyword>
<evidence type="ECO:0000313" key="15">
    <source>
        <dbReference type="EMBL" id="SEA49318.1"/>
    </source>
</evidence>
<dbReference type="AlphaFoldDB" id="A0A1H4BMQ0"/>
<dbReference type="NCBIfam" id="TIGR00328">
    <property type="entry name" value="flhB"/>
    <property type="match status" value="1"/>
</dbReference>
<keyword evidence="15" id="KW-0966">Cell projection</keyword>
<evidence type="ECO:0000256" key="6">
    <source>
        <dbReference type="ARBA" id="ARBA00022692"/>
    </source>
</evidence>
<dbReference type="PANTHER" id="PTHR30531">
    <property type="entry name" value="FLAGELLAR BIOSYNTHETIC PROTEIN FLHB"/>
    <property type="match status" value="1"/>
</dbReference>
<keyword evidence="10 13" id="KW-0472">Membrane</keyword>
<name>A0A1H4BMQ0_ALKAM</name>
<evidence type="ECO:0000256" key="12">
    <source>
        <dbReference type="ARBA" id="ARBA00025078"/>
    </source>
</evidence>
<comment type="subcellular location">
    <subcellularLocation>
        <location evidence="1">Cell membrane</location>
        <topology evidence="1">Multi-pass membrane protein</topology>
    </subcellularLocation>
</comment>
<evidence type="ECO:0000256" key="3">
    <source>
        <dbReference type="ARBA" id="ARBA00021622"/>
    </source>
</evidence>
<evidence type="ECO:0000256" key="1">
    <source>
        <dbReference type="ARBA" id="ARBA00004651"/>
    </source>
</evidence>
<dbReference type="STRING" id="152573.SAMN04488051_103433"/>
<dbReference type="InterPro" id="IPR006135">
    <property type="entry name" value="T3SS_substrate_exporter"/>
</dbReference>
<gene>
    <name evidence="13" type="primary">flhB</name>
    <name evidence="15" type="ORF">SAMN04488051_103433</name>
</gene>
<dbReference type="Proteomes" id="UP000198773">
    <property type="component" value="Unassembled WGS sequence"/>
</dbReference>
<keyword evidence="9 13" id="KW-1133">Transmembrane helix</keyword>
<keyword evidence="15" id="KW-0969">Cilium</keyword>
<dbReference type="InterPro" id="IPR006136">
    <property type="entry name" value="FlhB"/>
</dbReference>
<dbReference type="Gene3D" id="3.40.1690.10">
    <property type="entry name" value="secretion proteins EscU"/>
    <property type="match status" value="1"/>
</dbReference>
<evidence type="ECO:0000256" key="4">
    <source>
        <dbReference type="ARBA" id="ARBA00022448"/>
    </source>
</evidence>
<feature type="transmembrane region" description="Helical" evidence="13">
    <location>
        <begin position="189"/>
        <end position="212"/>
    </location>
</feature>